<feature type="compositionally biased region" description="Basic and acidic residues" evidence="2">
    <location>
        <begin position="566"/>
        <end position="576"/>
    </location>
</feature>
<feature type="compositionally biased region" description="Basic residues" evidence="2">
    <location>
        <begin position="623"/>
        <end position="632"/>
    </location>
</feature>
<name>B5YM35_THAPS</name>
<dbReference type="KEGG" id="tps:THAPS_10991"/>
<feature type="region of interest" description="Disordered" evidence="2">
    <location>
        <begin position="190"/>
        <end position="223"/>
    </location>
</feature>
<feature type="compositionally biased region" description="Polar residues" evidence="2">
    <location>
        <begin position="54"/>
        <end position="73"/>
    </location>
</feature>
<feature type="compositionally biased region" description="Low complexity" evidence="2">
    <location>
        <begin position="190"/>
        <end position="214"/>
    </location>
</feature>
<dbReference type="RefSeq" id="XP_002295626.1">
    <property type="nucleotide sequence ID" value="XM_002295590.1"/>
</dbReference>
<proteinExistence type="predicted"/>
<dbReference type="Proteomes" id="UP000001449">
    <property type="component" value="Chromosome 18"/>
</dbReference>
<keyword evidence="4" id="KW-1185">Reference proteome</keyword>
<feature type="region of interest" description="Disordered" evidence="2">
    <location>
        <begin position="756"/>
        <end position="832"/>
    </location>
</feature>
<evidence type="ECO:0000256" key="2">
    <source>
        <dbReference type="SAM" id="MobiDB-lite"/>
    </source>
</evidence>
<accession>B5YM35</accession>
<dbReference type="HOGENOM" id="CLU_013412_0_0_1"/>
<feature type="coiled-coil region" evidence="1">
    <location>
        <begin position="283"/>
        <end position="367"/>
    </location>
</feature>
<feature type="coiled-coil region" evidence="1">
    <location>
        <begin position="399"/>
        <end position="518"/>
    </location>
</feature>
<dbReference type="PANTHER" id="PTHR43941">
    <property type="entry name" value="STRUCTURAL MAINTENANCE OF CHROMOSOMES PROTEIN 2"/>
    <property type="match status" value="1"/>
</dbReference>
<dbReference type="AlphaFoldDB" id="B5YM35"/>
<dbReference type="STRING" id="35128.B5YM35"/>
<feature type="compositionally biased region" description="Basic and acidic residues" evidence="2">
    <location>
        <begin position="782"/>
        <end position="806"/>
    </location>
</feature>
<gene>
    <name evidence="3" type="ORF">THAPS_10991</name>
</gene>
<evidence type="ECO:0000313" key="4">
    <source>
        <dbReference type="Proteomes" id="UP000001449"/>
    </source>
</evidence>
<feature type="compositionally biased region" description="Basic and acidic residues" evidence="2">
    <location>
        <begin position="633"/>
        <end position="647"/>
    </location>
</feature>
<feature type="compositionally biased region" description="Low complexity" evidence="2">
    <location>
        <begin position="141"/>
        <end position="151"/>
    </location>
</feature>
<dbReference type="GeneID" id="7444814"/>
<organism evidence="3 4">
    <name type="scientific">Thalassiosira pseudonana</name>
    <name type="common">Marine diatom</name>
    <name type="synonym">Cyclotella nana</name>
    <dbReference type="NCBI Taxonomy" id="35128"/>
    <lineage>
        <taxon>Eukaryota</taxon>
        <taxon>Sar</taxon>
        <taxon>Stramenopiles</taxon>
        <taxon>Ochrophyta</taxon>
        <taxon>Bacillariophyta</taxon>
        <taxon>Coscinodiscophyceae</taxon>
        <taxon>Thalassiosirophycidae</taxon>
        <taxon>Thalassiosirales</taxon>
        <taxon>Thalassiosiraceae</taxon>
        <taxon>Thalassiosira</taxon>
    </lineage>
</organism>
<feature type="compositionally biased region" description="Low complexity" evidence="2">
    <location>
        <begin position="158"/>
        <end position="168"/>
    </location>
</feature>
<protein>
    <submittedName>
        <fullName evidence="3">Uncharacterized protein</fullName>
    </submittedName>
</protein>
<evidence type="ECO:0000313" key="3">
    <source>
        <dbReference type="EMBL" id="ACI64343.1"/>
    </source>
</evidence>
<dbReference type="InParanoid" id="B5YM35"/>
<sequence>MSSRTKPIYGIELRPTPSTSESSKKQPPPQRVEEEGIQIGLVRRMAEERENMSGVANSSKADGFDSQQGGNSKDGSRKSRGAMSAFNQTTRLSKLTSAAQAGRKSNSSASGVPAYVINSTSSVSTMGFGGKVGDRYGVPASSKSSGDSQTSKARHVSPSHNSASPSTSMLKTTPRNATILKAAHNYISNASNNLTSSNNSVSNNHNHTPPSNQSYDLPSLMSTSNTFDTEDGTIVTSDLFKKFLDAFNITLQNNPGILPGAPSIIESVQNALFKVQKKSVEKESSMRKQLEKVRSEKETMEKELTKEMGTLAMRRNEMSKELEAAKAEKERVEESLQKQLEGIQAIKTDLELKMNDATTEKEELTKHLGFLSKSRVELETALETEMQLVEKDRDSLQKVIAQRKDIQRQKNENKELESKIEIMTEAAAKEKKMLQAEVADLKTFEAHLKELKKNNEDSRRELEAEKEELIELTKTMQTKKLALMESKADFEKTMQKEIDELEAQIENTKMVHAQDMEDVVKSKVLGYLRRGGYAVGAEASISGGRGDAVEEVIKARVEKELKVFKEKESRRRGKEEVESDDENTVGDESTVLLNEVQRSKYHSRGSRNQSFDDESTDATTEVKKRHSTGSRYRRSDRVSRKSSKKELEMQEELEALRAELRYNQLQKSQMEEMIRTPRASATPKGRGSRVAREEDELREELLSLREEKGAEGGLKMKWRKKLFRDQDFVFQVLDNLHQEGHVTTIEVLVLAGATHTPFPQQPPTDDTPVGITKQASATAQAKDNEDEHEQKASKETAIREPNDDSKQTNCRCIINGGKKESPLSDNPKNIYLPPKEQLDRITKAELDAWKIGYQQTEEQRELVISLENEASRSKEKAMRMGVQLLSTTDSTTFDHYDVCGLVRSNDDDKLEEHMAMTDVDMSVVLPEPELLPTSSDEKVDYKDFIIKVGGNEET</sequence>
<keyword evidence="1" id="KW-0175">Coiled coil</keyword>
<feature type="region of interest" description="Disordered" evidence="2">
    <location>
        <begin position="566"/>
        <end position="647"/>
    </location>
</feature>
<dbReference type="PaxDb" id="35128-Thaps10991"/>
<feature type="region of interest" description="Disordered" evidence="2">
    <location>
        <begin position="1"/>
        <end position="114"/>
    </location>
</feature>
<feature type="compositionally biased region" description="Low complexity" evidence="2">
    <location>
        <begin position="756"/>
        <end position="768"/>
    </location>
</feature>
<feature type="region of interest" description="Disordered" evidence="2">
    <location>
        <begin position="670"/>
        <end position="694"/>
    </location>
</feature>
<dbReference type="PANTHER" id="PTHR43941:SF1">
    <property type="entry name" value="STRUCTURAL MAINTENANCE OF CHROMOSOMES PROTEIN 2"/>
    <property type="match status" value="1"/>
</dbReference>
<dbReference type="eggNOG" id="ENOG502QYQ9">
    <property type="taxonomic scope" value="Eukaryota"/>
</dbReference>
<reference evidence="3 4" key="2">
    <citation type="journal article" date="2008" name="Nature">
        <title>The Phaeodactylum genome reveals the evolutionary history of diatom genomes.</title>
        <authorList>
            <person name="Bowler C."/>
            <person name="Allen A.E."/>
            <person name="Badger J.H."/>
            <person name="Grimwood J."/>
            <person name="Jabbari K."/>
            <person name="Kuo A."/>
            <person name="Maheswari U."/>
            <person name="Martens C."/>
            <person name="Maumus F."/>
            <person name="Otillar R.P."/>
            <person name="Rayko E."/>
            <person name="Salamov A."/>
            <person name="Vandepoele K."/>
            <person name="Beszteri B."/>
            <person name="Gruber A."/>
            <person name="Heijde M."/>
            <person name="Katinka M."/>
            <person name="Mock T."/>
            <person name="Valentin K."/>
            <person name="Verret F."/>
            <person name="Berges J.A."/>
            <person name="Brownlee C."/>
            <person name="Cadoret J.P."/>
            <person name="Chiovitti A."/>
            <person name="Choi C.J."/>
            <person name="Coesel S."/>
            <person name="De Martino A."/>
            <person name="Detter J.C."/>
            <person name="Durkin C."/>
            <person name="Falciatore A."/>
            <person name="Fournet J."/>
            <person name="Haruta M."/>
            <person name="Huysman M.J."/>
            <person name="Jenkins B.D."/>
            <person name="Jiroutova K."/>
            <person name="Jorgensen R.E."/>
            <person name="Joubert Y."/>
            <person name="Kaplan A."/>
            <person name="Kroger N."/>
            <person name="Kroth P.G."/>
            <person name="La Roche J."/>
            <person name="Lindquist E."/>
            <person name="Lommer M."/>
            <person name="Martin-Jezequel V."/>
            <person name="Lopez P.J."/>
            <person name="Lucas S."/>
            <person name="Mangogna M."/>
            <person name="McGinnis K."/>
            <person name="Medlin L.K."/>
            <person name="Montsant A."/>
            <person name="Oudot-Le Secq M.P."/>
            <person name="Napoli C."/>
            <person name="Obornik M."/>
            <person name="Parker M.S."/>
            <person name="Petit J.L."/>
            <person name="Porcel B.M."/>
            <person name="Poulsen N."/>
            <person name="Robison M."/>
            <person name="Rychlewski L."/>
            <person name="Rynearson T.A."/>
            <person name="Schmutz J."/>
            <person name="Shapiro H."/>
            <person name="Siaut M."/>
            <person name="Stanley M."/>
            <person name="Sussman M.R."/>
            <person name="Taylor A.R."/>
            <person name="Vardi A."/>
            <person name="von Dassow P."/>
            <person name="Vyverman W."/>
            <person name="Willis A."/>
            <person name="Wyrwicz L.S."/>
            <person name="Rokhsar D.S."/>
            <person name="Weissenbach J."/>
            <person name="Armbrust E.V."/>
            <person name="Green B.R."/>
            <person name="Van de Peer Y."/>
            <person name="Grigoriev I.V."/>
        </authorList>
    </citation>
    <scope>NUCLEOTIDE SEQUENCE [LARGE SCALE GENOMIC DNA]</scope>
    <source>
        <strain evidence="3 4">CCMP1335</strain>
    </source>
</reference>
<evidence type="ECO:0000256" key="1">
    <source>
        <dbReference type="SAM" id="Coils"/>
    </source>
</evidence>
<dbReference type="EMBL" id="CP001159">
    <property type="protein sequence ID" value="ACI64343.1"/>
    <property type="molecule type" value="Genomic_DNA"/>
</dbReference>
<feature type="compositionally biased region" description="Polar residues" evidence="2">
    <location>
        <begin position="85"/>
        <end position="110"/>
    </location>
</feature>
<feature type="region of interest" description="Disordered" evidence="2">
    <location>
        <begin position="138"/>
        <end position="171"/>
    </location>
</feature>
<reference evidence="3 4" key="1">
    <citation type="journal article" date="2004" name="Science">
        <title>The genome of the diatom Thalassiosira pseudonana: ecology, evolution, and metabolism.</title>
        <authorList>
            <person name="Armbrust E.V."/>
            <person name="Berges J.A."/>
            <person name="Bowler C."/>
            <person name="Green B.R."/>
            <person name="Martinez D."/>
            <person name="Putnam N.H."/>
            <person name="Zhou S."/>
            <person name="Allen A.E."/>
            <person name="Apt K.E."/>
            <person name="Bechner M."/>
            <person name="Brzezinski M.A."/>
            <person name="Chaal B.K."/>
            <person name="Chiovitti A."/>
            <person name="Davis A.K."/>
            <person name="Demarest M.S."/>
            <person name="Detter J.C."/>
            <person name="Glavina T."/>
            <person name="Goodstein D."/>
            <person name="Hadi M.Z."/>
            <person name="Hellsten U."/>
            <person name="Hildebrand M."/>
            <person name="Jenkins B.D."/>
            <person name="Jurka J."/>
            <person name="Kapitonov V.V."/>
            <person name="Kroger N."/>
            <person name="Lau W.W."/>
            <person name="Lane T.W."/>
            <person name="Larimer F.W."/>
            <person name="Lippmeier J.C."/>
            <person name="Lucas S."/>
            <person name="Medina M."/>
            <person name="Montsant A."/>
            <person name="Obornik M."/>
            <person name="Parker M.S."/>
            <person name="Palenik B."/>
            <person name="Pazour G.J."/>
            <person name="Richardson P.M."/>
            <person name="Rynearson T.A."/>
            <person name="Saito M.A."/>
            <person name="Schwartz D.C."/>
            <person name="Thamatrakoln K."/>
            <person name="Valentin K."/>
            <person name="Vardi A."/>
            <person name="Wilkerson F.P."/>
            <person name="Rokhsar D.S."/>
        </authorList>
    </citation>
    <scope>NUCLEOTIDE SEQUENCE [LARGE SCALE GENOMIC DNA]</scope>
    <source>
        <strain evidence="3 4">CCMP1335</strain>
    </source>
</reference>